<keyword evidence="2" id="KW-1185">Reference proteome</keyword>
<sequence>MGELPSICFRCFGQKQAVAQWGIVILLLERGADVHAGPPGGSFIESLRQRDFSNHLVEFNTVRNLLGSEYDPSIVFKDTYLGRDSEGKPVYTPPDPQ</sequence>
<proteinExistence type="predicted"/>
<dbReference type="Proteomes" id="UP000319908">
    <property type="component" value="Unassembled WGS sequence"/>
</dbReference>
<organism evidence="1 2">
    <name type="scientific">Allorhodopirellula heiligendammensis</name>
    <dbReference type="NCBI Taxonomy" id="2714739"/>
    <lineage>
        <taxon>Bacteria</taxon>
        <taxon>Pseudomonadati</taxon>
        <taxon>Planctomycetota</taxon>
        <taxon>Planctomycetia</taxon>
        <taxon>Pirellulales</taxon>
        <taxon>Pirellulaceae</taxon>
        <taxon>Allorhodopirellula</taxon>
    </lineage>
</organism>
<dbReference type="AlphaFoldDB" id="A0A5C6C866"/>
<gene>
    <name evidence="1" type="ORF">Poly21_16770</name>
</gene>
<protein>
    <submittedName>
        <fullName evidence="1">Uncharacterized protein</fullName>
    </submittedName>
</protein>
<comment type="caution">
    <text evidence="1">The sequence shown here is derived from an EMBL/GenBank/DDBJ whole genome shotgun (WGS) entry which is preliminary data.</text>
</comment>
<reference evidence="1 2" key="1">
    <citation type="journal article" date="2020" name="Antonie Van Leeuwenhoek">
        <title>Rhodopirellula heiligendammensis sp. nov., Rhodopirellula pilleata sp. nov., and Rhodopirellula solitaria sp. nov. isolated from natural or artificial marine surfaces in Northern Germany and California, USA, and emended description of the genus Rhodopirellula.</title>
        <authorList>
            <person name="Kallscheuer N."/>
            <person name="Wiegand S."/>
            <person name="Jogler M."/>
            <person name="Boedeker C."/>
            <person name="Peeters S.H."/>
            <person name="Rast P."/>
            <person name="Heuer A."/>
            <person name="Jetten M.S.M."/>
            <person name="Rohde M."/>
            <person name="Jogler C."/>
        </authorList>
    </citation>
    <scope>NUCLEOTIDE SEQUENCE [LARGE SCALE GENOMIC DNA]</scope>
    <source>
        <strain evidence="1 2">Poly21</strain>
    </source>
</reference>
<dbReference type="EMBL" id="SJPU01000001">
    <property type="protein sequence ID" value="TWU19504.1"/>
    <property type="molecule type" value="Genomic_DNA"/>
</dbReference>
<evidence type="ECO:0000313" key="2">
    <source>
        <dbReference type="Proteomes" id="UP000319908"/>
    </source>
</evidence>
<dbReference type="RefSeq" id="WP_146406299.1">
    <property type="nucleotide sequence ID" value="NZ_SJPU01000001.1"/>
</dbReference>
<name>A0A5C6C866_9BACT</name>
<accession>A0A5C6C866</accession>
<evidence type="ECO:0000313" key="1">
    <source>
        <dbReference type="EMBL" id="TWU19504.1"/>
    </source>
</evidence>